<reference evidence="2" key="1">
    <citation type="submission" date="2022-09" db="EMBL/GenBank/DDBJ databases">
        <title>Haloadaptaus new haloarchaeum isolated from saline soil.</title>
        <authorList>
            <person name="Duran-Viseras A."/>
            <person name="Sanchez-Porro C."/>
            <person name="Ventosa A."/>
        </authorList>
    </citation>
    <scope>NUCLEOTIDE SEQUENCE</scope>
    <source>
        <strain evidence="2">F3-133</strain>
    </source>
</reference>
<keyword evidence="1" id="KW-0472">Membrane</keyword>
<dbReference type="Pfam" id="PF24287">
    <property type="entry name" value="DUF7475"/>
    <property type="match status" value="1"/>
</dbReference>
<gene>
    <name evidence="2" type="ORF">EGH25_00525</name>
</gene>
<dbReference type="AlphaFoldDB" id="A0A9Q4GI10"/>
<sequence length="134" mass="14296">MGVTNKAGEEPLVSTPENPVGYVMVLLAVVTGAIHLLLAVSVISFSTTLGVLFALNGIGFFGGTAVYFTRFWRRELYVVAALYALATIVALFVFQGFGVEAFYRQGSLNPMAVVSKAVEVGIVVCALYLYSESS</sequence>
<evidence type="ECO:0000313" key="2">
    <source>
        <dbReference type="EMBL" id="MCX2817851.1"/>
    </source>
</evidence>
<dbReference type="RefSeq" id="WP_266085355.1">
    <property type="nucleotide sequence ID" value="NZ_RKLV01000001.1"/>
</dbReference>
<feature type="transmembrane region" description="Helical" evidence="1">
    <location>
        <begin position="49"/>
        <end position="69"/>
    </location>
</feature>
<feature type="transmembrane region" description="Helical" evidence="1">
    <location>
        <begin position="111"/>
        <end position="130"/>
    </location>
</feature>
<evidence type="ECO:0000313" key="3">
    <source>
        <dbReference type="Proteomes" id="UP001149411"/>
    </source>
</evidence>
<keyword evidence="1" id="KW-1133">Transmembrane helix</keyword>
<evidence type="ECO:0000256" key="1">
    <source>
        <dbReference type="SAM" id="Phobius"/>
    </source>
</evidence>
<comment type="caution">
    <text evidence="2">The sequence shown here is derived from an EMBL/GenBank/DDBJ whole genome shotgun (WGS) entry which is preliminary data.</text>
</comment>
<name>A0A9Q4GI10_9EURY</name>
<organism evidence="2 3">
    <name type="scientific">Halorutilus salinus</name>
    <dbReference type="NCBI Taxonomy" id="2487751"/>
    <lineage>
        <taxon>Archaea</taxon>
        <taxon>Methanobacteriati</taxon>
        <taxon>Methanobacteriota</taxon>
        <taxon>Stenosarchaea group</taxon>
        <taxon>Halobacteria</taxon>
        <taxon>Halorutilales</taxon>
        <taxon>Halorutilaceae</taxon>
        <taxon>Halorutilus</taxon>
    </lineage>
</organism>
<feature type="transmembrane region" description="Helical" evidence="1">
    <location>
        <begin position="20"/>
        <end position="43"/>
    </location>
</feature>
<keyword evidence="1" id="KW-0812">Transmembrane</keyword>
<accession>A0A9Q4GI10</accession>
<dbReference type="InterPro" id="IPR055898">
    <property type="entry name" value="DUF7475"/>
</dbReference>
<protein>
    <submittedName>
        <fullName evidence="2">Uncharacterized protein</fullName>
    </submittedName>
</protein>
<feature type="transmembrane region" description="Helical" evidence="1">
    <location>
        <begin position="76"/>
        <end position="99"/>
    </location>
</feature>
<proteinExistence type="predicted"/>
<keyword evidence="3" id="KW-1185">Reference proteome</keyword>
<dbReference type="Proteomes" id="UP001149411">
    <property type="component" value="Unassembled WGS sequence"/>
</dbReference>
<dbReference type="EMBL" id="RKLV01000001">
    <property type="protein sequence ID" value="MCX2817851.1"/>
    <property type="molecule type" value="Genomic_DNA"/>
</dbReference>